<evidence type="ECO:0000256" key="1">
    <source>
        <dbReference type="ARBA" id="ARBA00010088"/>
    </source>
</evidence>
<dbReference type="Pfam" id="PF08386">
    <property type="entry name" value="Abhydrolase_4"/>
    <property type="match status" value="1"/>
</dbReference>
<dbReference type="EMBL" id="CP051139">
    <property type="protein sequence ID" value="QIW95476.1"/>
    <property type="molecule type" value="Genomic_DNA"/>
</dbReference>
<gene>
    <name evidence="6" type="ORF">AMS68_000994</name>
</gene>
<dbReference type="OrthoDB" id="425534at2759"/>
<proteinExistence type="inferred from homology"/>
<feature type="domain" description="AB hydrolase-1" evidence="4">
    <location>
        <begin position="130"/>
        <end position="323"/>
    </location>
</feature>
<feature type="domain" description="Peptidase S33 tripeptidyl aminopeptidase-like C-terminal" evidence="5">
    <location>
        <begin position="507"/>
        <end position="609"/>
    </location>
</feature>
<dbReference type="AlphaFoldDB" id="A0A6H0XL55"/>
<evidence type="ECO:0000256" key="2">
    <source>
        <dbReference type="ARBA" id="ARBA00022801"/>
    </source>
</evidence>
<evidence type="ECO:0000259" key="4">
    <source>
        <dbReference type="Pfam" id="PF00561"/>
    </source>
</evidence>
<dbReference type="GO" id="GO:0016787">
    <property type="term" value="F:hydrolase activity"/>
    <property type="evidence" value="ECO:0007669"/>
    <property type="project" value="UniProtKB-KW"/>
</dbReference>
<reference evidence="6 7" key="1">
    <citation type="journal article" date="2016" name="Sci. Rep.">
        <title>Peltaster fructicola genome reveals evolution from an invasive phytopathogen to an ectophytic parasite.</title>
        <authorList>
            <person name="Xu C."/>
            <person name="Chen H."/>
            <person name="Gleason M.L."/>
            <person name="Xu J.R."/>
            <person name="Liu H."/>
            <person name="Zhang R."/>
            <person name="Sun G."/>
        </authorList>
    </citation>
    <scope>NUCLEOTIDE SEQUENCE [LARGE SCALE GENOMIC DNA]</scope>
    <source>
        <strain evidence="6 7">LNHT1506</strain>
    </source>
</reference>
<dbReference type="SUPFAM" id="SSF53474">
    <property type="entry name" value="alpha/beta-Hydrolases"/>
    <property type="match status" value="1"/>
</dbReference>
<organism evidence="6 7">
    <name type="scientific">Peltaster fructicola</name>
    <dbReference type="NCBI Taxonomy" id="286661"/>
    <lineage>
        <taxon>Eukaryota</taxon>
        <taxon>Fungi</taxon>
        <taxon>Dikarya</taxon>
        <taxon>Ascomycota</taxon>
        <taxon>Pezizomycotina</taxon>
        <taxon>Dothideomycetes</taxon>
        <taxon>Dothideomycetes incertae sedis</taxon>
        <taxon>Peltaster</taxon>
    </lineage>
</organism>
<dbReference type="InterPro" id="IPR029058">
    <property type="entry name" value="AB_hydrolase_fold"/>
</dbReference>
<keyword evidence="7" id="KW-1185">Reference proteome</keyword>
<dbReference type="PANTHER" id="PTHR43248:SF25">
    <property type="entry name" value="AB HYDROLASE-1 DOMAIN-CONTAINING PROTEIN-RELATED"/>
    <property type="match status" value="1"/>
</dbReference>
<comment type="similarity">
    <text evidence="1">Belongs to the peptidase S33 family.</text>
</comment>
<keyword evidence="3" id="KW-0472">Membrane</keyword>
<dbReference type="InterPro" id="IPR013595">
    <property type="entry name" value="Pept_S33_TAP-like_C"/>
</dbReference>
<keyword evidence="2" id="KW-0378">Hydrolase</keyword>
<dbReference type="Gene3D" id="3.40.50.1820">
    <property type="entry name" value="alpha/beta hydrolase"/>
    <property type="match status" value="2"/>
</dbReference>
<evidence type="ECO:0000313" key="7">
    <source>
        <dbReference type="Proteomes" id="UP000503462"/>
    </source>
</evidence>
<accession>A0A6H0XL55</accession>
<protein>
    <submittedName>
        <fullName evidence="6">Uncharacterized protein</fullName>
    </submittedName>
</protein>
<dbReference type="Proteomes" id="UP000503462">
    <property type="component" value="Chromosome 1"/>
</dbReference>
<keyword evidence="3" id="KW-0812">Transmembrane</keyword>
<evidence type="ECO:0000256" key="3">
    <source>
        <dbReference type="SAM" id="Phobius"/>
    </source>
</evidence>
<dbReference type="PANTHER" id="PTHR43248">
    <property type="entry name" value="2-SUCCINYL-6-HYDROXY-2,4-CYCLOHEXADIENE-1-CARBOXYLATE SYNTHASE"/>
    <property type="match status" value="1"/>
</dbReference>
<feature type="transmembrane region" description="Helical" evidence="3">
    <location>
        <begin position="29"/>
        <end position="49"/>
    </location>
</feature>
<dbReference type="InterPro" id="IPR000073">
    <property type="entry name" value="AB_hydrolase_1"/>
</dbReference>
<evidence type="ECO:0000259" key="5">
    <source>
        <dbReference type="Pfam" id="PF08386"/>
    </source>
</evidence>
<evidence type="ECO:0000313" key="6">
    <source>
        <dbReference type="EMBL" id="QIW95476.1"/>
    </source>
</evidence>
<name>A0A6H0XL55_9PEZI</name>
<keyword evidence="3" id="KW-1133">Transmembrane helix</keyword>
<dbReference type="Pfam" id="PF00561">
    <property type="entry name" value="Abhydrolase_1"/>
    <property type="match status" value="1"/>
</dbReference>
<dbReference type="InterPro" id="IPR051601">
    <property type="entry name" value="Serine_prot/Carboxylest_S33"/>
</dbReference>
<sequence length="646" mass="71440">MEKTALLPQQIDSECPQKSDQRLTITQRALLLFVVLTNVYGLYLTFAPWPAPQLDAPSITNNTDFDWFRQPSRRELQYQPCYSNAEANFECARLSVPLDHFNDTTSAEISLAVIRLPAAVPPTHPQYGGAILFNPGGPGGRGVNFLLRGWKPAAAAIHYGQDANDTKYYDFISFDPRGVGASAPMISCFSNTLSRWTWALRIWEEGILGSSDAAFGRLWSMSRAQGGSCSLSAIRDPDDIKKFVSTASAATDMLHIVERHGEWREAEAARLLSGSKAAIPQHLLYSPGKEKISYWGYSYGTYLGMTFASMYPDRISRLILDGVVDAEDYVKSLWFDNLIDTEKEMKSFYSYCASAGYPACALAKKGSTSADVEARVSDILDSLLHNPLPIIGTSPEVITYSDVKHLIFVSLYSPMAMFPVAANILADIEQGNGTSMAYRIREIHEPYCPSQDAISIQSNQTKPQERKLEALSQDASTGIACTDGDSQQGLSRDDAREHWRELEKMSPTIGPMWAMFRMRCAHYTVRPLYRYAGPWTGNTSFPILFIGNSADPVTPVRNARKMARGYRSAGVLEQESSGHCSTSAPSRCTREVIYRYFQLGELPEPGKHCSADQYPFETVNGSTISIAEVSDSFLTNGLAGAFMPVV</sequence>